<dbReference type="Proteomes" id="UP001152797">
    <property type="component" value="Unassembled WGS sequence"/>
</dbReference>
<feature type="region of interest" description="Disordered" evidence="1">
    <location>
        <begin position="416"/>
        <end position="452"/>
    </location>
</feature>
<dbReference type="InterPro" id="IPR036770">
    <property type="entry name" value="Ankyrin_rpt-contain_sf"/>
</dbReference>
<dbReference type="OrthoDB" id="496at2759"/>
<protein>
    <submittedName>
        <fullName evidence="4">60 kDa chaperonin 1</fullName>
    </submittedName>
</protein>
<evidence type="ECO:0000256" key="1">
    <source>
        <dbReference type="SAM" id="MobiDB-lite"/>
    </source>
</evidence>
<dbReference type="Gene3D" id="1.25.40.20">
    <property type="entry name" value="Ankyrin repeat-containing domain"/>
    <property type="match status" value="1"/>
</dbReference>
<evidence type="ECO:0000313" key="5">
    <source>
        <dbReference type="Proteomes" id="UP001152797"/>
    </source>
</evidence>
<evidence type="ECO:0000313" key="4">
    <source>
        <dbReference type="EMBL" id="CAL4804917.1"/>
    </source>
</evidence>
<gene>
    <name evidence="2" type="ORF">C1SCF055_LOCUS42236</name>
</gene>
<sequence>MALLAGDETLLQVLSHLPVRDGAVASAVSVAFRHAVLRTPQLAAVRLVTPKEMMNKDGEEWSRDMEFLDLKEFFTELGRKGAAEYDGVHVLNARISLAGHRSHADMVLLERRKGLRYNFHEACDAESQDLEVVGTSFCDARGRVRLASVKACGSEVMTGGFLYIDRLAEGNSKLFRQPEVGPVVVRKLLQETTLKGRWSLAVVIPSEEELLWFLQAGFVQARELAVEGPRIVCLFAVPSFLEHQMKSTNEAKMVEILEPKDLQPLSQINQDLLELVKNEGAEAQISALLKKGASIEDSYAIHCCAYNRSLQQLEMLLRLVPSTEKAVNRPDGCSLLPLMLAAKGACGSLSRDTLSVPTEVCARLIEARADVSAVDAAGLTALGHLRKALREVRDFNGCFGLIAMEHDGDELEKLLMPPSGPTAADEQMIDASSDEGSLLDWEEDEEEDFEDD</sequence>
<dbReference type="AlphaFoldDB" id="A0A9P1GML4"/>
<accession>A0A9P1GML4</accession>
<comment type="caution">
    <text evidence="2">The sequence shown here is derived from an EMBL/GenBank/DDBJ whole genome shotgun (WGS) entry which is preliminary data.</text>
</comment>
<dbReference type="SUPFAM" id="SSF48403">
    <property type="entry name" value="Ankyrin repeat"/>
    <property type="match status" value="1"/>
</dbReference>
<reference evidence="3" key="2">
    <citation type="submission" date="2024-04" db="EMBL/GenBank/DDBJ databases">
        <authorList>
            <person name="Chen Y."/>
            <person name="Shah S."/>
            <person name="Dougan E. K."/>
            <person name="Thang M."/>
            <person name="Chan C."/>
        </authorList>
    </citation>
    <scope>NUCLEOTIDE SEQUENCE [LARGE SCALE GENOMIC DNA]</scope>
</reference>
<keyword evidence="5" id="KW-1185">Reference proteome</keyword>
<reference evidence="2" key="1">
    <citation type="submission" date="2022-10" db="EMBL/GenBank/DDBJ databases">
        <authorList>
            <person name="Chen Y."/>
            <person name="Dougan E. K."/>
            <person name="Chan C."/>
            <person name="Rhodes N."/>
            <person name="Thang M."/>
        </authorList>
    </citation>
    <scope>NUCLEOTIDE SEQUENCE</scope>
</reference>
<feature type="compositionally biased region" description="Acidic residues" evidence="1">
    <location>
        <begin position="440"/>
        <end position="452"/>
    </location>
</feature>
<proteinExistence type="predicted"/>
<evidence type="ECO:0000313" key="3">
    <source>
        <dbReference type="EMBL" id="CAL1170980.1"/>
    </source>
</evidence>
<name>A0A9P1GML4_9DINO</name>
<organism evidence="2">
    <name type="scientific">Cladocopium goreaui</name>
    <dbReference type="NCBI Taxonomy" id="2562237"/>
    <lineage>
        <taxon>Eukaryota</taxon>
        <taxon>Sar</taxon>
        <taxon>Alveolata</taxon>
        <taxon>Dinophyceae</taxon>
        <taxon>Suessiales</taxon>
        <taxon>Symbiodiniaceae</taxon>
        <taxon>Cladocopium</taxon>
    </lineage>
</organism>
<dbReference type="EMBL" id="CAMXCT010006645">
    <property type="protein sequence ID" value="CAI4017605.1"/>
    <property type="molecule type" value="Genomic_DNA"/>
</dbReference>
<evidence type="ECO:0000313" key="2">
    <source>
        <dbReference type="EMBL" id="CAI4017605.1"/>
    </source>
</evidence>
<dbReference type="EMBL" id="CAMXCT030006645">
    <property type="protein sequence ID" value="CAL4804917.1"/>
    <property type="molecule type" value="Genomic_DNA"/>
</dbReference>
<dbReference type="EMBL" id="CAMXCT020006645">
    <property type="protein sequence ID" value="CAL1170980.1"/>
    <property type="molecule type" value="Genomic_DNA"/>
</dbReference>